<dbReference type="EC" id="5.4.99.12" evidence="2"/>
<dbReference type="SUPFAM" id="SSF55120">
    <property type="entry name" value="Pseudouridine synthase"/>
    <property type="match status" value="1"/>
</dbReference>
<accession>A0A645BI48</accession>
<feature type="domain" description="Pseudouridine synthase I TruA alpha/beta" evidence="1">
    <location>
        <begin position="1"/>
        <end position="51"/>
    </location>
</feature>
<dbReference type="InterPro" id="IPR020103">
    <property type="entry name" value="PsdUridine_synth_cat_dom_sf"/>
</dbReference>
<gene>
    <name evidence="2" type="primary">truA_40</name>
    <name evidence="2" type="ORF">SDC9_111947</name>
</gene>
<dbReference type="GO" id="GO:0160147">
    <property type="term" value="F:tRNA pseudouridine(38-40) synthase activity"/>
    <property type="evidence" value="ECO:0007669"/>
    <property type="project" value="UniProtKB-EC"/>
</dbReference>
<organism evidence="2">
    <name type="scientific">bioreactor metagenome</name>
    <dbReference type="NCBI Taxonomy" id="1076179"/>
    <lineage>
        <taxon>unclassified sequences</taxon>
        <taxon>metagenomes</taxon>
        <taxon>ecological metagenomes</taxon>
    </lineage>
</organism>
<comment type="caution">
    <text evidence="2">The sequence shown here is derived from an EMBL/GenBank/DDBJ whole genome shotgun (WGS) entry which is preliminary data.</text>
</comment>
<dbReference type="InterPro" id="IPR020095">
    <property type="entry name" value="PsdUridine_synth_TruA_C"/>
</dbReference>
<dbReference type="InterPro" id="IPR020097">
    <property type="entry name" value="PsdUridine_synth_TruA_a/b_dom"/>
</dbReference>
<dbReference type="EMBL" id="VSSQ01020304">
    <property type="protein sequence ID" value="MPM65055.1"/>
    <property type="molecule type" value="Genomic_DNA"/>
</dbReference>
<dbReference type="Gene3D" id="3.30.70.660">
    <property type="entry name" value="Pseudouridine synthase I, catalytic domain, C-terminal subdomain"/>
    <property type="match status" value="1"/>
</dbReference>
<keyword evidence="2" id="KW-0413">Isomerase</keyword>
<dbReference type="Pfam" id="PF01416">
    <property type="entry name" value="PseudoU_synth_1"/>
    <property type="match status" value="1"/>
</dbReference>
<dbReference type="GO" id="GO:0003723">
    <property type="term" value="F:RNA binding"/>
    <property type="evidence" value="ECO:0007669"/>
    <property type="project" value="InterPro"/>
</dbReference>
<dbReference type="AlphaFoldDB" id="A0A645BI48"/>
<protein>
    <submittedName>
        <fullName evidence="2">tRNA pseudouridine synthase A</fullName>
        <ecNumber evidence="2">5.4.99.12</ecNumber>
    </submittedName>
</protein>
<proteinExistence type="predicted"/>
<reference evidence="2" key="1">
    <citation type="submission" date="2019-08" db="EMBL/GenBank/DDBJ databases">
        <authorList>
            <person name="Kucharzyk K."/>
            <person name="Murdoch R.W."/>
            <person name="Higgins S."/>
            <person name="Loffler F."/>
        </authorList>
    </citation>
    <scope>NUCLEOTIDE SEQUENCE</scope>
</reference>
<evidence type="ECO:0000259" key="1">
    <source>
        <dbReference type="Pfam" id="PF01416"/>
    </source>
</evidence>
<evidence type="ECO:0000313" key="2">
    <source>
        <dbReference type="EMBL" id="MPM65055.1"/>
    </source>
</evidence>
<sequence>MVRVITGTLLEIGRGKQKPEWIIEVLEKKERCAAGNSVSAHALFLTGIEYPYKLF</sequence>
<name>A0A645BI48_9ZZZZ</name>
<dbReference type="GO" id="GO:0001522">
    <property type="term" value="P:pseudouridine synthesis"/>
    <property type="evidence" value="ECO:0007669"/>
    <property type="project" value="InterPro"/>
</dbReference>